<comment type="caution">
    <text evidence="2">The sequence shown here is derived from an EMBL/GenBank/DDBJ whole genome shotgun (WGS) entry which is preliminary data.</text>
</comment>
<feature type="signal peptide" evidence="1">
    <location>
        <begin position="1"/>
        <end position="19"/>
    </location>
</feature>
<dbReference type="AlphaFoldDB" id="A0A8J5UNG8"/>
<name>A0A8J5UNG8_FUSOX</name>
<sequence>MQVKAILLTPLLAAGIVSAAPQKSTQFEALALRSGSEIHFSGLQAAKSHISTNLKKQVASCDKGKTDNRATFNLIGDELFLYKTDNPPQQLYVDRSGMGQGVLGYTTGVEPIPRNGEQNGWKIDKNGNLTFKGKGFIACPNSKKAGGSYSVWVDAGVSNPGFNKNCVGFSARTFKIEKPTGCLYTQQE</sequence>
<organism evidence="2 3">
    <name type="scientific">Fusarium oxysporum f. sp. raphani</name>
    <dbReference type="NCBI Taxonomy" id="96318"/>
    <lineage>
        <taxon>Eukaryota</taxon>
        <taxon>Fungi</taxon>
        <taxon>Dikarya</taxon>
        <taxon>Ascomycota</taxon>
        <taxon>Pezizomycotina</taxon>
        <taxon>Sordariomycetes</taxon>
        <taxon>Hypocreomycetidae</taxon>
        <taxon>Hypocreales</taxon>
        <taxon>Nectriaceae</taxon>
        <taxon>Fusarium</taxon>
        <taxon>Fusarium oxysporum species complex</taxon>
    </lineage>
</organism>
<protein>
    <submittedName>
        <fullName evidence="2">Cell wall protein phiA</fullName>
    </submittedName>
</protein>
<accession>A0A8J5UNG8</accession>
<dbReference type="PANTHER" id="PTHR42047:SF1">
    <property type="entry name" value="PROTEIN, PUTATIVE (AFU_ORTHOLOGUE AFUA_6G03560)-RELATED"/>
    <property type="match status" value="1"/>
</dbReference>
<dbReference type="InterPro" id="IPR052820">
    <property type="entry name" value="PhiA_domain"/>
</dbReference>
<dbReference type="Proteomes" id="UP000693942">
    <property type="component" value="Unassembled WGS sequence"/>
</dbReference>
<proteinExistence type="predicted"/>
<evidence type="ECO:0000313" key="3">
    <source>
        <dbReference type="Proteomes" id="UP000693942"/>
    </source>
</evidence>
<dbReference type="EMBL" id="JAELUR010000004">
    <property type="protein sequence ID" value="KAG7433191.1"/>
    <property type="molecule type" value="Genomic_DNA"/>
</dbReference>
<evidence type="ECO:0000256" key="1">
    <source>
        <dbReference type="SAM" id="SignalP"/>
    </source>
</evidence>
<dbReference type="PANTHER" id="PTHR42047">
    <property type="entry name" value="PROTEIN, PUTATIVE (AFU_ORTHOLOGUE AFUA_6G03560)-RELATED"/>
    <property type="match status" value="1"/>
</dbReference>
<reference evidence="2" key="1">
    <citation type="submission" date="2021-04" db="EMBL/GenBank/DDBJ databases">
        <title>First draft genome resource for Brassicaceae pathogens Fusarium oxysporum f. sp. raphani and Fusarium oxysporum f. sp. rapae.</title>
        <authorList>
            <person name="Asai S."/>
        </authorList>
    </citation>
    <scope>NUCLEOTIDE SEQUENCE</scope>
    <source>
        <strain evidence="2">Tf1262</strain>
    </source>
</reference>
<gene>
    <name evidence="2" type="primary">phiA-2</name>
    <name evidence="2" type="ORF">Forpi1262_v007116</name>
</gene>
<feature type="chain" id="PRO_5035235270" evidence="1">
    <location>
        <begin position="20"/>
        <end position="188"/>
    </location>
</feature>
<keyword evidence="1" id="KW-0732">Signal</keyword>
<evidence type="ECO:0000313" key="2">
    <source>
        <dbReference type="EMBL" id="KAG7433191.1"/>
    </source>
</evidence>